<dbReference type="RefSeq" id="WP_073532244.1">
    <property type="nucleotide sequence ID" value="NZ_MJAO01000010.1"/>
</dbReference>
<protein>
    <submittedName>
        <fullName evidence="1">Uncharacterized protein</fullName>
    </submittedName>
</protein>
<proteinExistence type="predicted"/>
<evidence type="ECO:0000313" key="2">
    <source>
        <dbReference type="Proteomes" id="UP000185770"/>
    </source>
</evidence>
<accession>A0A1Q4P0H0</accession>
<comment type="caution">
    <text evidence="1">The sequence shown here is derived from an EMBL/GenBank/DDBJ whole genome shotgun (WGS) entry which is preliminary data.</text>
</comment>
<name>A0A1Q4P0H0_SERMA</name>
<gene>
    <name evidence="1" type="ORF">BHU62_11930</name>
</gene>
<dbReference type="EMBL" id="MJAO01000010">
    <property type="protein sequence ID" value="OKB66576.1"/>
    <property type="molecule type" value="Genomic_DNA"/>
</dbReference>
<dbReference type="Proteomes" id="UP000185770">
    <property type="component" value="Unassembled WGS sequence"/>
</dbReference>
<sequence>MSTFNDIAGFEAFSITADSDSTITIFANGYQQVRVYVRMIAIDKDRKYVNLSGGELKKLQEAITLINFNNSNLLTKVDKYADGKSDWSYTTTQGEYKQPETKGAISALSSNMMSLTYYVMCPPDENERTIKVAVKLKLSNGKVVDTTGSSGFDSKVSLKANAPTVYNINYRDNRQSENDNLRAIYTRVRSEEINGDPAWVENYTVSIRAGEFLYKRSTPSSAVTSYDSVRVRREHISSWAYCMYFRHYAYTHQIANICYWFSENDTTRNLTVGYFGEVGIGGGVYMENVPANTEQSLFNFSVARFEDTDNNAYSEDIESSTAVDTYIECNFRDQYGNAGTFFAYPHPETGDNYYRGYAYEFLSQRK</sequence>
<reference evidence="1 2" key="1">
    <citation type="submission" date="2016-09" db="EMBL/GenBank/DDBJ databases">
        <title>Serratia marcescens MSU-97 and epiphytic antimycotic-producing bacteria.</title>
        <authorList>
            <person name="Matilla M.A."/>
        </authorList>
    </citation>
    <scope>NUCLEOTIDE SEQUENCE [LARGE SCALE GENOMIC DNA]</scope>
    <source>
        <strain evidence="1 2">MSU-97</strain>
    </source>
</reference>
<organism evidence="1 2">
    <name type="scientific">Serratia marcescens</name>
    <dbReference type="NCBI Taxonomy" id="615"/>
    <lineage>
        <taxon>Bacteria</taxon>
        <taxon>Pseudomonadati</taxon>
        <taxon>Pseudomonadota</taxon>
        <taxon>Gammaproteobacteria</taxon>
        <taxon>Enterobacterales</taxon>
        <taxon>Yersiniaceae</taxon>
        <taxon>Serratia</taxon>
    </lineage>
</organism>
<dbReference type="AlphaFoldDB" id="A0A1Q4P0H0"/>
<evidence type="ECO:0000313" key="1">
    <source>
        <dbReference type="EMBL" id="OKB66576.1"/>
    </source>
</evidence>